<evidence type="ECO:0000313" key="3">
    <source>
        <dbReference type="Proteomes" id="UP001152797"/>
    </source>
</evidence>
<dbReference type="AlphaFoldDB" id="A0A9P1DJ35"/>
<dbReference type="Proteomes" id="UP001152797">
    <property type="component" value="Unassembled WGS sequence"/>
</dbReference>
<accession>A0A9P1DJ35</accession>
<gene>
    <name evidence="1" type="ORF">C1SCF055_LOCUS35622</name>
</gene>
<dbReference type="EMBL" id="CAMXCT020004779">
    <property type="protein sequence ID" value="CAL1163727.1"/>
    <property type="molecule type" value="Genomic_DNA"/>
</dbReference>
<reference evidence="1" key="1">
    <citation type="submission" date="2022-10" db="EMBL/GenBank/DDBJ databases">
        <authorList>
            <person name="Chen Y."/>
            <person name="Dougan E. K."/>
            <person name="Chan C."/>
            <person name="Rhodes N."/>
            <person name="Thang M."/>
        </authorList>
    </citation>
    <scope>NUCLEOTIDE SEQUENCE</scope>
</reference>
<comment type="caution">
    <text evidence="1">The sequence shown here is derived from an EMBL/GenBank/DDBJ whole genome shotgun (WGS) entry which is preliminary data.</text>
</comment>
<evidence type="ECO:0000313" key="2">
    <source>
        <dbReference type="EMBL" id="CAL1163727.1"/>
    </source>
</evidence>
<reference evidence="2" key="2">
    <citation type="submission" date="2024-04" db="EMBL/GenBank/DDBJ databases">
        <authorList>
            <person name="Chen Y."/>
            <person name="Shah S."/>
            <person name="Dougan E. K."/>
            <person name="Thang M."/>
            <person name="Chan C."/>
        </authorList>
    </citation>
    <scope>NUCLEOTIDE SEQUENCE [LARGE SCALE GENOMIC DNA]</scope>
</reference>
<dbReference type="EMBL" id="CAMXCT010004779">
    <property type="protein sequence ID" value="CAI4010352.1"/>
    <property type="molecule type" value="Genomic_DNA"/>
</dbReference>
<proteinExistence type="predicted"/>
<protein>
    <submittedName>
        <fullName evidence="1">Uncharacterized protein</fullName>
    </submittedName>
</protein>
<dbReference type="EMBL" id="CAMXCT030004779">
    <property type="protein sequence ID" value="CAL4797664.1"/>
    <property type="molecule type" value="Genomic_DNA"/>
</dbReference>
<dbReference type="OrthoDB" id="10642736at2759"/>
<evidence type="ECO:0000313" key="1">
    <source>
        <dbReference type="EMBL" id="CAI4010352.1"/>
    </source>
</evidence>
<keyword evidence="3" id="KW-1185">Reference proteome</keyword>
<name>A0A9P1DJ35_9DINO</name>
<sequence>MPGDQSAPPLAKLTEEDGLQAMAAAMLFHFPRLRVSLIKLLGNALCRWSVATNGDAGLGDTCCELILEAMLHGQSSESDEEVLIARLRASLAVLQSCPATDDAERSSLKLANVIAAWVVEQLGATYPTKNRLIGLRLDQRRHLALQHVAWPLCRDLLGAKMSSSVMARRAFCFFYLCARRLTGTGTHAVDDDADISGRVAFLREVFDSLVLSDALQAAPVFQSLLREKSSEARGASLFVQAWMAAATPHRSAAYELLLRLCAERLDVDSAAWVLVEAVMYRNAHGLNTDSWGLSPLGFDGPAPSPSALRQQLRTSTSTSSAAREQILALLPLL</sequence>
<organism evidence="1">
    <name type="scientific">Cladocopium goreaui</name>
    <dbReference type="NCBI Taxonomy" id="2562237"/>
    <lineage>
        <taxon>Eukaryota</taxon>
        <taxon>Sar</taxon>
        <taxon>Alveolata</taxon>
        <taxon>Dinophyceae</taxon>
        <taxon>Suessiales</taxon>
        <taxon>Symbiodiniaceae</taxon>
        <taxon>Cladocopium</taxon>
    </lineage>
</organism>